<keyword evidence="3" id="KW-0904">Protein phosphatase</keyword>
<keyword evidence="2" id="KW-0378">Hydrolase</keyword>
<feature type="domain" description="Tyrosine-protein phosphatase" evidence="4">
    <location>
        <begin position="163"/>
        <end position="302"/>
    </location>
</feature>
<dbReference type="PROSITE" id="PS50054">
    <property type="entry name" value="TYR_PHOSPHATASE_DUAL"/>
    <property type="match status" value="1"/>
</dbReference>
<dbReference type="PANTHER" id="PTHR45961">
    <property type="entry name" value="IP21249P"/>
    <property type="match status" value="1"/>
</dbReference>
<dbReference type="Proteomes" id="UP000887566">
    <property type="component" value="Unplaced"/>
</dbReference>
<sequence length="342" mass="38526">MEYQTEQSFDYGQPVAIRPPERMWCYHCASPMHSVSEDMQTAIRAFLKIRRTDYPKKAVHPECTNPRNLTSLSKQYCMHSYCQTLVLTDHDTASLFTIRGCAEEFGAINEEVLDRQGDNSCHRLHDKLDIQEYGIEHSARLGARCSMQGGMAATTPYVSPLHSISEINDYLFLSGFGPVSDAALKQRGITCVINATSISSRLPATIDSLQIPVDDNDFAPLEKYFDAAADLIEKHRVNGGKILVHCAAGVSRSATLCIVYFVKHQKQSLRDAYLMVLQARRIISPNAGFWRQMIAFEKNLNGAATVEMLRGRARREMPDVYFQRFERLVKTENSAENSTDKG</sequence>
<evidence type="ECO:0000259" key="5">
    <source>
        <dbReference type="PROSITE" id="PS50056"/>
    </source>
</evidence>
<feature type="domain" description="Tyrosine specific protein phosphatases" evidence="5">
    <location>
        <begin position="222"/>
        <end position="280"/>
    </location>
</feature>
<dbReference type="PANTHER" id="PTHR45961:SF3">
    <property type="entry name" value="DUAL SPECIFICITY PROTEIN PHOSPHATASE 14"/>
    <property type="match status" value="1"/>
</dbReference>
<evidence type="ECO:0000256" key="2">
    <source>
        <dbReference type="ARBA" id="ARBA00022801"/>
    </source>
</evidence>
<reference evidence="7" key="1">
    <citation type="submission" date="2022-11" db="UniProtKB">
        <authorList>
            <consortium name="WormBaseParasite"/>
        </authorList>
    </citation>
    <scope>IDENTIFICATION</scope>
</reference>
<proteinExistence type="inferred from homology"/>
<dbReference type="InterPro" id="IPR000387">
    <property type="entry name" value="Tyr_Pase_dom"/>
</dbReference>
<comment type="similarity">
    <text evidence="1">Belongs to the protein-tyrosine phosphatase family. Non-receptor class dual specificity subfamily.</text>
</comment>
<dbReference type="InterPro" id="IPR029021">
    <property type="entry name" value="Prot-tyrosine_phosphatase-like"/>
</dbReference>
<keyword evidence="6" id="KW-1185">Reference proteome</keyword>
<dbReference type="Pfam" id="PF00782">
    <property type="entry name" value="DSPc"/>
    <property type="match status" value="1"/>
</dbReference>
<dbReference type="SMART" id="SM00195">
    <property type="entry name" value="DSPc"/>
    <property type="match status" value="1"/>
</dbReference>
<dbReference type="SUPFAM" id="SSF52799">
    <property type="entry name" value="(Phosphotyrosine protein) phosphatases II"/>
    <property type="match status" value="1"/>
</dbReference>
<protein>
    <submittedName>
        <fullName evidence="7">Protein-tyrosine-phosphatase</fullName>
    </submittedName>
</protein>
<dbReference type="InterPro" id="IPR052103">
    <property type="entry name" value="Dual_spec_Phospatases"/>
</dbReference>
<dbReference type="InterPro" id="IPR020422">
    <property type="entry name" value="TYR_PHOSPHATASE_DUAL_dom"/>
</dbReference>
<evidence type="ECO:0000256" key="3">
    <source>
        <dbReference type="ARBA" id="ARBA00022912"/>
    </source>
</evidence>
<dbReference type="Gene3D" id="3.90.190.10">
    <property type="entry name" value="Protein tyrosine phosphatase superfamily"/>
    <property type="match status" value="1"/>
</dbReference>
<dbReference type="PROSITE" id="PS50056">
    <property type="entry name" value="TYR_PHOSPHATASE_2"/>
    <property type="match status" value="1"/>
</dbReference>
<dbReference type="PROSITE" id="PS00383">
    <property type="entry name" value="TYR_PHOSPHATASE_1"/>
    <property type="match status" value="1"/>
</dbReference>
<accession>A0A914UY78</accession>
<dbReference type="InterPro" id="IPR016130">
    <property type="entry name" value="Tyr_Pase_AS"/>
</dbReference>
<dbReference type="CDD" id="cd14514">
    <property type="entry name" value="DUSP14-like"/>
    <property type="match status" value="1"/>
</dbReference>
<evidence type="ECO:0000313" key="6">
    <source>
        <dbReference type="Proteomes" id="UP000887566"/>
    </source>
</evidence>
<dbReference type="GO" id="GO:0005737">
    <property type="term" value="C:cytoplasm"/>
    <property type="evidence" value="ECO:0007669"/>
    <property type="project" value="TreeGrafter"/>
</dbReference>
<evidence type="ECO:0000313" key="7">
    <source>
        <dbReference type="WBParaSite" id="PSAMB.scaffold1358size32551.g12635.t1"/>
    </source>
</evidence>
<dbReference type="InterPro" id="IPR000340">
    <property type="entry name" value="Dual-sp_phosphatase_cat-dom"/>
</dbReference>
<organism evidence="6 7">
    <name type="scientific">Plectus sambesii</name>
    <dbReference type="NCBI Taxonomy" id="2011161"/>
    <lineage>
        <taxon>Eukaryota</taxon>
        <taxon>Metazoa</taxon>
        <taxon>Ecdysozoa</taxon>
        <taxon>Nematoda</taxon>
        <taxon>Chromadorea</taxon>
        <taxon>Plectida</taxon>
        <taxon>Plectina</taxon>
        <taxon>Plectoidea</taxon>
        <taxon>Plectidae</taxon>
        <taxon>Plectus</taxon>
    </lineage>
</organism>
<dbReference type="AlphaFoldDB" id="A0A914UY78"/>
<name>A0A914UY78_9BILA</name>
<evidence type="ECO:0000256" key="1">
    <source>
        <dbReference type="ARBA" id="ARBA00008601"/>
    </source>
</evidence>
<evidence type="ECO:0000259" key="4">
    <source>
        <dbReference type="PROSITE" id="PS50054"/>
    </source>
</evidence>
<dbReference type="WBParaSite" id="PSAMB.scaffold1358size32551.g12635.t1">
    <property type="protein sequence ID" value="PSAMB.scaffold1358size32551.g12635.t1"/>
    <property type="gene ID" value="PSAMB.scaffold1358size32551.g12635"/>
</dbReference>
<dbReference type="GO" id="GO:0004721">
    <property type="term" value="F:phosphoprotein phosphatase activity"/>
    <property type="evidence" value="ECO:0007669"/>
    <property type="project" value="UniProtKB-KW"/>
</dbReference>